<feature type="transmembrane region" description="Helical" evidence="5">
    <location>
        <begin position="58"/>
        <end position="81"/>
    </location>
</feature>
<keyword evidence="7" id="KW-1185">Reference proteome</keyword>
<gene>
    <name evidence="6" type="ORF">CVT26_007117</name>
</gene>
<dbReference type="EMBL" id="NHYE01004934">
    <property type="protein sequence ID" value="PPQ80671.1"/>
    <property type="molecule type" value="Genomic_DNA"/>
</dbReference>
<dbReference type="AlphaFoldDB" id="A0A409WQB0"/>
<feature type="transmembrane region" description="Helical" evidence="5">
    <location>
        <begin position="102"/>
        <end position="122"/>
    </location>
</feature>
<name>A0A409WQB0_9AGAR</name>
<feature type="transmembrane region" description="Helical" evidence="5">
    <location>
        <begin position="12"/>
        <end position="30"/>
    </location>
</feature>
<dbReference type="Proteomes" id="UP000284706">
    <property type="component" value="Unassembled WGS sequence"/>
</dbReference>
<sequence length="210" mass="23326">MANIGRLKPMFGFAMLLISLPTSILTYRAITTPHKLSYFHLMGSLRTLLTPTERRRPWILYLTPGLMAAETLHICIVVLFLGPLRRLLLPGLSDPGLKDISILKLAIYLIILCLSVLALTPLEVIATRLAIQRNHALSEYNSVSQEVEGDAEDHAEYSGTEEDVIGLRSEGDPYLGLMDCAKRIVDEEGTMTLYRAWWITLLGGLGSVFA</sequence>
<dbReference type="InterPro" id="IPR018108">
    <property type="entry name" value="MCP_transmembrane"/>
</dbReference>
<reference evidence="6 7" key="1">
    <citation type="journal article" date="2018" name="Evol. Lett.">
        <title>Horizontal gene cluster transfer increased hallucinogenic mushroom diversity.</title>
        <authorList>
            <person name="Reynolds H.T."/>
            <person name="Vijayakumar V."/>
            <person name="Gluck-Thaler E."/>
            <person name="Korotkin H.B."/>
            <person name="Matheny P.B."/>
            <person name="Slot J.C."/>
        </authorList>
    </citation>
    <scope>NUCLEOTIDE SEQUENCE [LARGE SCALE GENOMIC DNA]</scope>
    <source>
        <strain evidence="6 7">SRW20</strain>
    </source>
</reference>
<dbReference type="InParanoid" id="A0A409WQB0"/>
<evidence type="ECO:0000313" key="7">
    <source>
        <dbReference type="Proteomes" id="UP000284706"/>
    </source>
</evidence>
<dbReference type="STRING" id="231916.A0A409WQB0"/>
<dbReference type="InterPro" id="IPR023395">
    <property type="entry name" value="MCP_dom_sf"/>
</dbReference>
<keyword evidence="4 5" id="KW-0472">Membrane</keyword>
<keyword evidence="2 5" id="KW-0812">Transmembrane</keyword>
<dbReference type="OrthoDB" id="21292at2759"/>
<proteinExistence type="predicted"/>
<organism evidence="6 7">
    <name type="scientific">Gymnopilus dilepis</name>
    <dbReference type="NCBI Taxonomy" id="231916"/>
    <lineage>
        <taxon>Eukaryota</taxon>
        <taxon>Fungi</taxon>
        <taxon>Dikarya</taxon>
        <taxon>Basidiomycota</taxon>
        <taxon>Agaricomycotina</taxon>
        <taxon>Agaricomycetes</taxon>
        <taxon>Agaricomycetidae</taxon>
        <taxon>Agaricales</taxon>
        <taxon>Agaricineae</taxon>
        <taxon>Hymenogastraceae</taxon>
        <taxon>Gymnopilus</taxon>
    </lineage>
</organism>
<evidence type="ECO:0000313" key="6">
    <source>
        <dbReference type="EMBL" id="PPQ80671.1"/>
    </source>
</evidence>
<dbReference type="Gene3D" id="1.50.40.10">
    <property type="entry name" value="Mitochondrial carrier domain"/>
    <property type="match status" value="1"/>
</dbReference>
<evidence type="ECO:0000256" key="5">
    <source>
        <dbReference type="SAM" id="Phobius"/>
    </source>
</evidence>
<protein>
    <submittedName>
        <fullName evidence="6">Uncharacterized protein</fullName>
    </submittedName>
</protein>
<evidence type="ECO:0000256" key="3">
    <source>
        <dbReference type="ARBA" id="ARBA00022989"/>
    </source>
</evidence>
<dbReference type="SUPFAM" id="SSF103506">
    <property type="entry name" value="Mitochondrial carrier"/>
    <property type="match status" value="1"/>
</dbReference>
<evidence type="ECO:0000256" key="2">
    <source>
        <dbReference type="ARBA" id="ARBA00022692"/>
    </source>
</evidence>
<keyword evidence="3 5" id="KW-1133">Transmembrane helix</keyword>
<evidence type="ECO:0000256" key="1">
    <source>
        <dbReference type="ARBA" id="ARBA00004141"/>
    </source>
</evidence>
<dbReference type="Pfam" id="PF00153">
    <property type="entry name" value="Mito_carr"/>
    <property type="match status" value="1"/>
</dbReference>
<accession>A0A409WQB0</accession>
<comment type="caution">
    <text evidence="6">The sequence shown here is derived from an EMBL/GenBank/DDBJ whole genome shotgun (WGS) entry which is preliminary data.</text>
</comment>
<evidence type="ECO:0000256" key="4">
    <source>
        <dbReference type="ARBA" id="ARBA00023136"/>
    </source>
</evidence>
<dbReference type="GO" id="GO:0016020">
    <property type="term" value="C:membrane"/>
    <property type="evidence" value="ECO:0007669"/>
    <property type="project" value="UniProtKB-SubCell"/>
</dbReference>
<comment type="subcellular location">
    <subcellularLocation>
        <location evidence="1">Membrane</location>
        <topology evidence="1">Multi-pass membrane protein</topology>
    </subcellularLocation>
</comment>